<dbReference type="Pfam" id="PF02042">
    <property type="entry name" value="RWP-RK"/>
    <property type="match status" value="1"/>
</dbReference>
<dbReference type="PANTHER" id="PTHR46373">
    <property type="entry name" value="PROTEIN RKD4"/>
    <property type="match status" value="1"/>
</dbReference>
<keyword evidence="3" id="KW-0175">Coiled coil</keyword>
<dbReference type="EMBL" id="PKPP01033217">
    <property type="protein sequence ID" value="PWA14985.1"/>
    <property type="molecule type" value="Genomic_DNA"/>
</dbReference>
<name>A0A2U1K8W7_ARTAN</name>
<keyword evidence="9" id="KW-1185">Reference proteome</keyword>
<evidence type="ECO:0000256" key="2">
    <source>
        <dbReference type="ARBA" id="ARBA00023015"/>
    </source>
</evidence>
<keyword evidence="4" id="KW-0238">DNA-binding</keyword>
<evidence type="ECO:0000313" key="9">
    <source>
        <dbReference type="Proteomes" id="UP000245207"/>
    </source>
</evidence>
<dbReference type="Proteomes" id="UP000245207">
    <property type="component" value="Unassembled WGS sequence"/>
</dbReference>
<accession>A0A2U1K8W7</accession>
<evidence type="ECO:0000256" key="6">
    <source>
        <dbReference type="ARBA" id="ARBA00023242"/>
    </source>
</evidence>
<dbReference type="PROSITE" id="PS51519">
    <property type="entry name" value="RWP_RK"/>
    <property type="match status" value="1"/>
</dbReference>
<evidence type="ECO:0000256" key="5">
    <source>
        <dbReference type="ARBA" id="ARBA00023163"/>
    </source>
</evidence>
<reference evidence="8 9" key="1">
    <citation type="journal article" date="2018" name="Mol. Plant">
        <title>The genome of Artemisia annua provides insight into the evolution of Asteraceae family and artemisinin biosynthesis.</title>
        <authorList>
            <person name="Shen Q."/>
            <person name="Zhang L."/>
            <person name="Liao Z."/>
            <person name="Wang S."/>
            <person name="Yan T."/>
            <person name="Shi P."/>
            <person name="Liu M."/>
            <person name="Fu X."/>
            <person name="Pan Q."/>
            <person name="Wang Y."/>
            <person name="Lv Z."/>
            <person name="Lu X."/>
            <person name="Zhang F."/>
            <person name="Jiang W."/>
            <person name="Ma Y."/>
            <person name="Chen M."/>
            <person name="Hao X."/>
            <person name="Li L."/>
            <person name="Tang Y."/>
            <person name="Lv G."/>
            <person name="Zhou Y."/>
            <person name="Sun X."/>
            <person name="Brodelius P.E."/>
            <person name="Rose J.K.C."/>
            <person name="Tang K."/>
        </authorList>
    </citation>
    <scope>NUCLEOTIDE SEQUENCE [LARGE SCALE GENOMIC DNA]</scope>
    <source>
        <strain evidence="9">cv. Huhao1</strain>
        <tissue evidence="8">Leaf</tissue>
    </source>
</reference>
<dbReference type="AlphaFoldDB" id="A0A2U1K8W7"/>
<evidence type="ECO:0000256" key="3">
    <source>
        <dbReference type="ARBA" id="ARBA00023054"/>
    </source>
</evidence>
<evidence type="ECO:0000256" key="4">
    <source>
        <dbReference type="ARBA" id="ARBA00023125"/>
    </source>
</evidence>
<dbReference type="InterPro" id="IPR003035">
    <property type="entry name" value="RWP-RK_dom"/>
</dbReference>
<dbReference type="OrthoDB" id="6270329at2759"/>
<comment type="function">
    <text evidence="1">Putative transcription factor.</text>
</comment>
<gene>
    <name evidence="8" type="ORF">CTI12_AA630750</name>
</gene>
<sequence length="200" mass="23852">MDLLTNDQDLIDMDYWLHYFHLDDRLPFGDDTFFEWLDKQGKNNISALEFPYFDPIVEDLSLWDCFNSSSLPLLCLKDDNTTQSHGSSGEAYKLEEIRKHFEMPIAMAAKELNVGPTILKKRCRELNIKRWPYRKLMSLKCLIRNVKELGLKEEVEMLEWQKRMMEKQPEMELNLRTKKLRQACFKATYKNKKSRFDSPN</sequence>
<dbReference type="InterPro" id="IPR044607">
    <property type="entry name" value="RKD-like"/>
</dbReference>
<keyword evidence="2" id="KW-0805">Transcription regulation</keyword>
<comment type="caution">
    <text evidence="8">The sequence shown here is derived from an EMBL/GenBank/DDBJ whole genome shotgun (WGS) entry which is preliminary data.</text>
</comment>
<evidence type="ECO:0000256" key="1">
    <source>
        <dbReference type="ARBA" id="ARBA00004049"/>
    </source>
</evidence>
<organism evidence="8 9">
    <name type="scientific">Artemisia annua</name>
    <name type="common">Sweet wormwood</name>
    <dbReference type="NCBI Taxonomy" id="35608"/>
    <lineage>
        <taxon>Eukaryota</taxon>
        <taxon>Viridiplantae</taxon>
        <taxon>Streptophyta</taxon>
        <taxon>Embryophyta</taxon>
        <taxon>Tracheophyta</taxon>
        <taxon>Spermatophyta</taxon>
        <taxon>Magnoliopsida</taxon>
        <taxon>eudicotyledons</taxon>
        <taxon>Gunneridae</taxon>
        <taxon>Pentapetalae</taxon>
        <taxon>asterids</taxon>
        <taxon>campanulids</taxon>
        <taxon>Asterales</taxon>
        <taxon>Asteraceae</taxon>
        <taxon>Asteroideae</taxon>
        <taxon>Anthemideae</taxon>
        <taxon>Artemisiinae</taxon>
        <taxon>Artemisia</taxon>
    </lineage>
</organism>
<keyword evidence="5" id="KW-0804">Transcription</keyword>
<dbReference type="STRING" id="35608.A0A2U1K8W7"/>
<proteinExistence type="predicted"/>
<evidence type="ECO:0000313" key="8">
    <source>
        <dbReference type="EMBL" id="PWA14985.1"/>
    </source>
</evidence>
<evidence type="ECO:0000259" key="7">
    <source>
        <dbReference type="PROSITE" id="PS51519"/>
    </source>
</evidence>
<dbReference type="GO" id="GO:0003700">
    <property type="term" value="F:DNA-binding transcription factor activity"/>
    <property type="evidence" value="ECO:0007669"/>
    <property type="project" value="InterPro"/>
</dbReference>
<dbReference type="PANTHER" id="PTHR46373:SF20">
    <property type="entry name" value="PROTEIN RKD1"/>
    <property type="match status" value="1"/>
</dbReference>
<protein>
    <submittedName>
        <fullName evidence="8">Protein RKD4</fullName>
    </submittedName>
</protein>
<feature type="domain" description="RWP-RK" evidence="7">
    <location>
        <begin position="78"/>
        <end position="159"/>
    </location>
</feature>
<keyword evidence="6" id="KW-0539">Nucleus</keyword>
<dbReference type="GO" id="GO:0003677">
    <property type="term" value="F:DNA binding"/>
    <property type="evidence" value="ECO:0007669"/>
    <property type="project" value="UniProtKB-KW"/>
</dbReference>